<gene>
    <name evidence="2" type="ORF">GCM10010358_14780</name>
</gene>
<reference evidence="2" key="1">
    <citation type="journal article" date="2014" name="Int. J. Syst. Evol. Microbiol.">
        <title>Complete genome sequence of Corynebacterium casei LMG S-19264T (=DSM 44701T), isolated from a smear-ripened cheese.</title>
        <authorList>
            <consortium name="US DOE Joint Genome Institute (JGI-PGF)"/>
            <person name="Walter F."/>
            <person name="Albersmeier A."/>
            <person name="Kalinowski J."/>
            <person name="Ruckert C."/>
        </authorList>
    </citation>
    <scope>NUCLEOTIDE SEQUENCE</scope>
    <source>
        <strain evidence="2">JCM 4790</strain>
    </source>
</reference>
<protein>
    <submittedName>
        <fullName evidence="2">Uncharacterized protein</fullName>
    </submittedName>
</protein>
<evidence type="ECO:0000256" key="1">
    <source>
        <dbReference type="SAM" id="MobiDB-lite"/>
    </source>
</evidence>
<proteinExistence type="predicted"/>
<comment type="caution">
    <text evidence="2">The sequence shown here is derived from an EMBL/GenBank/DDBJ whole genome shotgun (WGS) entry which is preliminary data.</text>
</comment>
<evidence type="ECO:0000313" key="3">
    <source>
        <dbReference type="Proteomes" id="UP000619244"/>
    </source>
</evidence>
<name>A0A918KHV5_9ACTN</name>
<accession>A0A918KHV5</accession>
<evidence type="ECO:0000313" key="2">
    <source>
        <dbReference type="EMBL" id="GGX61485.1"/>
    </source>
</evidence>
<feature type="region of interest" description="Disordered" evidence="1">
    <location>
        <begin position="43"/>
        <end position="149"/>
    </location>
</feature>
<sequence length="171" mass="18403">MRGMRDIPTERVRFLTVPRESYVYDANRDRLVEPEAEKLFRRPRKDEPVAVARGLPVDSGARHDRTAAGPGGVSTQDSALESDNHNKYGKVRAGGGKLPGIEPGAPARSTDPVPTFRGNTAAEDTCTWLPNAPTSKAETKPSELPPGKWGNCPVVWTCNLSPPSLDAESAG</sequence>
<dbReference type="AlphaFoldDB" id="A0A918KHV5"/>
<dbReference type="EMBL" id="BMVU01000004">
    <property type="protein sequence ID" value="GGX61485.1"/>
    <property type="molecule type" value="Genomic_DNA"/>
</dbReference>
<keyword evidence="3" id="KW-1185">Reference proteome</keyword>
<reference evidence="2" key="2">
    <citation type="submission" date="2020-09" db="EMBL/GenBank/DDBJ databases">
        <authorList>
            <person name="Sun Q."/>
            <person name="Ohkuma M."/>
        </authorList>
    </citation>
    <scope>NUCLEOTIDE SEQUENCE</scope>
    <source>
        <strain evidence="2">JCM 4790</strain>
    </source>
</reference>
<dbReference type="Proteomes" id="UP000619244">
    <property type="component" value="Unassembled WGS sequence"/>
</dbReference>
<organism evidence="2 3">
    <name type="scientific">Streptomyces minutiscleroticus</name>
    <dbReference type="NCBI Taxonomy" id="68238"/>
    <lineage>
        <taxon>Bacteria</taxon>
        <taxon>Bacillati</taxon>
        <taxon>Actinomycetota</taxon>
        <taxon>Actinomycetes</taxon>
        <taxon>Kitasatosporales</taxon>
        <taxon>Streptomycetaceae</taxon>
        <taxon>Streptomyces</taxon>
    </lineage>
</organism>